<evidence type="ECO:0000313" key="2">
    <source>
        <dbReference type="Proteomes" id="UP000032360"/>
    </source>
</evidence>
<name>A0A0D8HHW0_9ACTN</name>
<comment type="caution">
    <text evidence="1">The sequence shown here is derived from an EMBL/GenBank/DDBJ whole genome shotgun (WGS) entry which is preliminary data.</text>
</comment>
<gene>
    <name evidence="1" type="ORF">AXFE_16280</name>
</gene>
<sequence length="34" mass="3708">MYDYPSPPARTGVPGASDETLTDWVVERLSVSPN</sequence>
<evidence type="ECO:0000313" key="1">
    <source>
        <dbReference type="EMBL" id="KJF17508.1"/>
    </source>
</evidence>
<dbReference type="EMBL" id="JXYS01000037">
    <property type="protein sequence ID" value="KJF17508.1"/>
    <property type="molecule type" value="Genomic_DNA"/>
</dbReference>
<organism evidence="1 2">
    <name type="scientific">Acidithrix ferrooxidans</name>
    <dbReference type="NCBI Taxonomy" id="1280514"/>
    <lineage>
        <taxon>Bacteria</taxon>
        <taxon>Bacillati</taxon>
        <taxon>Actinomycetota</taxon>
        <taxon>Acidimicrobiia</taxon>
        <taxon>Acidimicrobiales</taxon>
        <taxon>Acidimicrobiaceae</taxon>
        <taxon>Acidithrix</taxon>
    </lineage>
</organism>
<dbReference type="STRING" id="1280514.AXFE_16280"/>
<accession>A0A0D8HHW0</accession>
<keyword evidence="2" id="KW-1185">Reference proteome</keyword>
<proteinExistence type="predicted"/>
<dbReference type="Proteomes" id="UP000032360">
    <property type="component" value="Unassembled WGS sequence"/>
</dbReference>
<protein>
    <submittedName>
        <fullName evidence="1">Uncharacterized protein</fullName>
    </submittedName>
</protein>
<reference evidence="1 2" key="1">
    <citation type="submission" date="2015-01" db="EMBL/GenBank/DDBJ databases">
        <title>Draft genome of the acidophilic iron oxidizer Acidithrix ferrooxidans strain Py-F3.</title>
        <authorList>
            <person name="Poehlein A."/>
            <person name="Eisen S."/>
            <person name="Schloemann M."/>
            <person name="Johnson B.D."/>
            <person name="Daniel R."/>
            <person name="Muehling M."/>
        </authorList>
    </citation>
    <scope>NUCLEOTIDE SEQUENCE [LARGE SCALE GENOMIC DNA]</scope>
    <source>
        <strain evidence="1 2">Py-F3</strain>
    </source>
</reference>
<dbReference type="AlphaFoldDB" id="A0A0D8HHW0"/>